<dbReference type="InterPro" id="IPR046469">
    <property type="entry name" value="SAM_HAT_N"/>
</dbReference>
<dbReference type="InterPro" id="IPR023227">
    <property type="entry name" value="SAM_OH_AdoTrfase_C_sf"/>
</dbReference>
<dbReference type="PANTHER" id="PTHR35092">
    <property type="entry name" value="CHLORINASE MJ1651"/>
    <property type="match status" value="1"/>
</dbReference>
<dbReference type="EMBL" id="JRMW01000037">
    <property type="protein sequence ID" value="KGF03671.1"/>
    <property type="molecule type" value="Genomic_DNA"/>
</dbReference>
<dbReference type="OrthoDB" id="9792195at2"/>
<evidence type="ECO:0000256" key="2">
    <source>
        <dbReference type="ARBA" id="ARBA00024035"/>
    </source>
</evidence>
<dbReference type="RefSeq" id="WP_004827040.1">
    <property type="nucleotide sequence ID" value="NZ_JRMW01000037.1"/>
</dbReference>
<dbReference type="InterPro" id="IPR046470">
    <property type="entry name" value="SAM_HAT_C"/>
</dbReference>
<dbReference type="InterPro" id="IPR002747">
    <property type="entry name" value="SAM_OH_AdoTrfase"/>
</dbReference>
<evidence type="ECO:0000259" key="3">
    <source>
        <dbReference type="Pfam" id="PF01887"/>
    </source>
</evidence>
<gene>
    <name evidence="5" type="ORF">HMPREF1630_06370</name>
</gene>
<name>A0A095X1R1_9FIRM</name>
<evidence type="ECO:0000313" key="5">
    <source>
        <dbReference type="EMBL" id="KGF03671.1"/>
    </source>
</evidence>
<dbReference type="Gene3D" id="3.40.50.10790">
    <property type="entry name" value="S-adenosyl-l-methionine hydroxide adenosyltransferase, N-terminal"/>
    <property type="match status" value="1"/>
</dbReference>
<evidence type="ECO:0000313" key="6">
    <source>
        <dbReference type="Proteomes" id="UP000029579"/>
    </source>
</evidence>
<feature type="domain" description="S-adenosyl-l-methionine hydroxide adenosyltransferase N-terminal" evidence="3">
    <location>
        <begin position="5"/>
        <end position="145"/>
    </location>
</feature>
<dbReference type="AlphaFoldDB" id="A0A095X1R1"/>
<accession>A0A095X1R1</accession>
<dbReference type="GO" id="GO:0000428">
    <property type="term" value="C:DNA-directed RNA polymerase complex"/>
    <property type="evidence" value="ECO:0007669"/>
    <property type="project" value="UniProtKB-KW"/>
</dbReference>
<dbReference type="InterPro" id="IPR023228">
    <property type="entry name" value="SAM_OH_AdoTrfase_N_sf"/>
</dbReference>
<evidence type="ECO:0000259" key="4">
    <source>
        <dbReference type="Pfam" id="PF20257"/>
    </source>
</evidence>
<dbReference type="eggNOG" id="COG1912">
    <property type="taxonomic scope" value="Bacteria"/>
</dbReference>
<dbReference type="PIRSF" id="PIRSF006779">
    <property type="entry name" value="UCP006779"/>
    <property type="match status" value="1"/>
</dbReference>
<dbReference type="Proteomes" id="UP000029579">
    <property type="component" value="Unassembled WGS sequence"/>
</dbReference>
<feature type="domain" description="S-adenosyl-l-methionine hydroxide adenosyltransferase C-terminal" evidence="4">
    <location>
        <begin position="177"/>
        <end position="270"/>
    </location>
</feature>
<reference evidence="5 6" key="1">
    <citation type="submission" date="2014-07" db="EMBL/GenBank/DDBJ databases">
        <authorList>
            <person name="McCorrison J."/>
            <person name="Sanka R."/>
            <person name="Torralba M."/>
            <person name="Gillis M."/>
            <person name="Haft D.H."/>
            <person name="Methe B."/>
            <person name="Sutton G."/>
            <person name="Nelson K.E."/>
        </authorList>
    </citation>
    <scope>NUCLEOTIDE SEQUENCE [LARGE SCALE GENOMIC DNA]</scope>
    <source>
        <strain evidence="5 6">S7-1-13</strain>
    </source>
</reference>
<comment type="similarity">
    <text evidence="2">Belongs to the SAM hydrolase / SAM-dependent halogenase family.</text>
</comment>
<keyword evidence="5" id="KW-0240">DNA-directed RNA polymerase</keyword>
<dbReference type="Pfam" id="PF01887">
    <property type="entry name" value="SAM_HAT_N"/>
    <property type="match status" value="1"/>
</dbReference>
<proteinExistence type="inferred from homology"/>
<dbReference type="Pfam" id="PF20257">
    <property type="entry name" value="SAM_HAT_C"/>
    <property type="match status" value="1"/>
</dbReference>
<dbReference type="SUPFAM" id="SSF102522">
    <property type="entry name" value="Bacterial fluorinating enzyme, N-terminal domain"/>
    <property type="match status" value="1"/>
</dbReference>
<keyword evidence="5" id="KW-0804">Transcription</keyword>
<keyword evidence="1" id="KW-0949">S-adenosyl-L-methionine</keyword>
<comment type="caution">
    <text evidence="5">The sequence shown here is derived from an EMBL/GenBank/DDBJ whole genome shotgun (WGS) entry which is preliminary data.</text>
</comment>
<sequence length="278" mass="30844">MNTLVFQSDFGLGDGAVSAMHGVSFMVNPDLTIDDLTHEIMPYNIFEASYRLLQTIKYWPEGTVFVSVVDPGVGSSRHSIVVKTKSGHYIVTPDNGTISHVAKYIGLESARIIDEIKDRLPFSENSHTFHGRDVYAYNGAKLAGDISYYDFLDELSLDELCYETIKDAKITDGVIEGTVDILDIRFGSLWTNISLDMLNEAGIKQGDMIKVIIYYKGIKKYENQMTFGHSFADVGLGETVAYINSLINLGIAINQASFSATYQIGTGADWSIFIKKEQ</sequence>
<protein>
    <submittedName>
        <fullName evidence="5">DNA-directed RNA polymerase subunit delta</fullName>
    </submittedName>
</protein>
<dbReference type="SUPFAM" id="SSF101852">
    <property type="entry name" value="Bacterial fluorinating enzyme, C-terminal domain"/>
    <property type="match status" value="1"/>
</dbReference>
<dbReference type="Gene3D" id="2.40.30.90">
    <property type="entry name" value="Bacterial fluorinating enzyme like"/>
    <property type="match status" value="1"/>
</dbReference>
<dbReference type="PANTHER" id="PTHR35092:SF1">
    <property type="entry name" value="CHLORINASE MJ1651"/>
    <property type="match status" value="1"/>
</dbReference>
<evidence type="ECO:0000256" key="1">
    <source>
        <dbReference type="ARBA" id="ARBA00022691"/>
    </source>
</evidence>
<organism evidence="5 6">
    <name type="scientific">Anaerococcus lactolyticus S7-1-13</name>
    <dbReference type="NCBI Taxonomy" id="1284686"/>
    <lineage>
        <taxon>Bacteria</taxon>
        <taxon>Bacillati</taxon>
        <taxon>Bacillota</taxon>
        <taxon>Tissierellia</taxon>
        <taxon>Tissierellales</taxon>
        <taxon>Peptoniphilaceae</taxon>
        <taxon>Anaerococcus</taxon>
    </lineage>
</organism>